<keyword evidence="4" id="KW-1185">Reference proteome</keyword>
<dbReference type="SUPFAM" id="SSF52266">
    <property type="entry name" value="SGNH hydrolase"/>
    <property type="match status" value="1"/>
</dbReference>
<proteinExistence type="predicted"/>
<dbReference type="Pfam" id="PF03629">
    <property type="entry name" value="SASA"/>
    <property type="match status" value="1"/>
</dbReference>
<dbReference type="AlphaFoldDB" id="A0A1W2EXC3"/>
<evidence type="ECO:0000259" key="2">
    <source>
        <dbReference type="Pfam" id="PF03629"/>
    </source>
</evidence>
<evidence type="ECO:0000313" key="4">
    <source>
        <dbReference type="Proteomes" id="UP000192678"/>
    </source>
</evidence>
<organism evidence="3 4">
    <name type="scientific">Pedobacter nyackensis</name>
    <dbReference type="NCBI Taxonomy" id="475255"/>
    <lineage>
        <taxon>Bacteria</taxon>
        <taxon>Pseudomonadati</taxon>
        <taxon>Bacteroidota</taxon>
        <taxon>Sphingobacteriia</taxon>
        <taxon>Sphingobacteriales</taxon>
        <taxon>Sphingobacteriaceae</taxon>
        <taxon>Pedobacter</taxon>
    </lineage>
</organism>
<dbReference type="InterPro" id="IPR052940">
    <property type="entry name" value="Carb_Esterase_6"/>
</dbReference>
<name>A0A1W2EXC3_9SPHI</name>
<dbReference type="PANTHER" id="PTHR31988:SF19">
    <property type="entry name" value="9-O-ACETYL-N-ACETYLNEURAMINIC ACID DEACETYLASE-RELATED"/>
    <property type="match status" value="1"/>
</dbReference>
<evidence type="ECO:0000313" key="3">
    <source>
        <dbReference type="EMBL" id="SMD14331.1"/>
    </source>
</evidence>
<dbReference type="PANTHER" id="PTHR31988">
    <property type="entry name" value="ESTERASE, PUTATIVE (DUF303)-RELATED"/>
    <property type="match status" value="1"/>
</dbReference>
<keyword evidence="1" id="KW-0378">Hydrolase</keyword>
<dbReference type="InterPro" id="IPR005181">
    <property type="entry name" value="SASA"/>
</dbReference>
<dbReference type="InterPro" id="IPR036514">
    <property type="entry name" value="SGNH_hydro_sf"/>
</dbReference>
<dbReference type="Gene3D" id="3.40.50.1110">
    <property type="entry name" value="SGNH hydrolase"/>
    <property type="match status" value="1"/>
</dbReference>
<dbReference type="RefSeq" id="WP_084291693.1">
    <property type="nucleotide sequence ID" value="NZ_FWYB01000017.1"/>
</dbReference>
<evidence type="ECO:0000256" key="1">
    <source>
        <dbReference type="ARBA" id="ARBA00022801"/>
    </source>
</evidence>
<dbReference type="OrthoDB" id="9795554at2"/>
<sequence>MRFATVAGRLKTVLFSLLFTLLILDSSAQKFELSEKVNPDFHLYLLVGQSNMAGRGVVDSMSKVVNAQILTLNKSAEWVFAVDPLHFDRPPIVGVGPGLSFAKNMLGKNKKIKVGLIPCAVGGSPIKAWKSGEEFLKDYPYDDAIKRAKIAMKYGVIKGIIWHQGESDSNAEKAKLYMENLKTLIADLRRDLNDPNLPFIAGELGHYKENYKHVNTVLKDLPAEVSNTGLATSEGLVHKGDGTHLDTPSARELGKRFAVEMLNIQKNKRK</sequence>
<dbReference type="Proteomes" id="UP000192678">
    <property type="component" value="Unassembled WGS sequence"/>
</dbReference>
<feature type="domain" description="Sialate O-acetylesterase" evidence="2">
    <location>
        <begin position="41"/>
        <end position="262"/>
    </location>
</feature>
<dbReference type="GO" id="GO:0016788">
    <property type="term" value="F:hydrolase activity, acting on ester bonds"/>
    <property type="evidence" value="ECO:0007669"/>
    <property type="project" value="UniProtKB-ARBA"/>
</dbReference>
<reference evidence="3 4" key="1">
    <citation type="submission" date="2017-04" db="EMBL/GenBank/DDBJ databases">
        <authorList>
            <person name="Afonso C.L."/>
            <person name="Miller P.J."/>
            <person name="Scott M.A."/>
            <person name="Spackman E."/>
            <person name="Goraichik I."/>
            <person name="Dimitrov K.M."/>
            <person name="Suarez D.L."/>
            <person name="Swayne D.E."/>
        </authorList>
    </citation>
    <scope>NUCLEOTIDE SEQUENCE [LARGE SCALE GENOMIC DNA]</scope>
    <source>
        <strain evidence="3 4">DSM 19625</strain>
    </source>
</reference>
<gene>
    <name evidence="3" type="ORF">SAMN04488101_11775</name>
</gene>
<dbReference type="EMBL" id="FWYB01000017">
    <property type="protein sequence ID" value="SMD14331.1"/>
    <property type="molecule type" value="Genomic_DNA"/>
</dbReference>
<accession>A0A1W2EXC3</accession>
<dbReference type="STRING" id="475255.SAMN04488101_11775"/>
<protein>
    <recommendedName>
        <fullName evidence="2">Sialate O-acetylesterase domain-containing protein</fullName>
    </recommendedName>
</protein>